<evidence type="ECO:0000256" key="1">
    <source>
        <dbReference type="ARBA" id="ARBA00004651"/>
    </source>
</evidence>
<feature type="transmembrane region" description="Helical" evidence="13">
    <location>
        <begin position="450"/>
        <end position="470"/>
    </location>
</feature>
<keyword evidence="8 13" id="KW-0472">Membrane</keyword>
<dbReference type="GO" id="GO:0034707">
    <property type="term" value="C:chloride channel complex"/>
    <property type="evidence" value="ECO:0007669"/>
    <property type="project" value="UniProtKB-KW"/>
</dbReference>
<comment type="subcellular location">
    <subcellularLocation>
        <location evidence="1">Cell membrane</location>
        <topology evidence="1">Multi-pass membrane protein</topology>
    </subcellularLocation>
</comment>
<sequence length="517" mass="57745">MVVSTYEPPFPIRAFNRVPRFNHEIDLTKIYDEEVMTIDKTALIDYVKGTFFVAACCLALFFFWLACLVVMKLIGKRAGIAAGHPFEEATHGATCRQVMTRYLLLFSSLLMGMSGLIFVVKGTQSISNVFDDIFDGIYGLSDIADSVVNITDEFIAFSSNTLGLKEEIVVELEKRICEPDGSGGIADNFDNSAQQVVNVLGALQDFSLSDLVEIRTTFATKFDMVTDDFYDITGVGKKYAEPMYMWIPILIFGLGIFIGTILAWKARIPCSGMFFCLQSWTLLPVFFLIIVIMVIVLAISSIALVVNSDVCMGGESKKPEGFVELVIQKGKFEGDMLNAAYYYVVDSCVGEYERKGFVEMLVSDLGQATESLNVVMTMIQKEPDNIKATCGISQERLDGLAKIVKDSQNSFSYLSELARETVTILECKPINDIFLSFYHDALCTNGPQSLMWIFATLMIVTILGMLTFLNRGAMLPSIRREAITRKQSKQDVHTLIEESKRFETDDDSSVEQKQTRI</sequence>
<feature type="transmembrane region" description="Helical" evidence="13">
    <location>
        <begin position="285"/>
        <end position="306"/>
    </location>
</feature>
<keyword evidence="7" id="KW-0406">Ion transport</keyword>
<keyword evidence="9" id="KW-0869">Chloride channel</keyword>
<dbReference type="EMBL" id="BLLK01000062">
    <property type="protein sequence ID" value="GFH58897.1"/>
    <property type="molecule type" value="Genomic_DNA"/>
</dbReference>
<comment type="similarity">
    <text evidence="2">Belongs to the tweety family.</text>
</comment>
<accession>A0AAD3D7J8</accession>
<evidence type="ECO:0000256" key="8">
    <source>
        <dbReference type="ARBA" id="ARBA00023136"/>
    </source>
</evidence>
<comment type="caution">
    <text evidence="14">The sequence shown here is derived from an EMBL/GenBank/DDBJ whole genome shotgun (WGS) entry which is preliminary data.</text>
</comment>
<evidence type="ECO:0000256" key="2">
    <source>
        <dbReference type="ARBA" id="ARBA00009849"/>
    </source>
</evidence>
<protein>
    <submittedName>
        <fullName evidence="14">Uncharacterized protein</fullName>
    </submittedName>
</protein>
<dbReference type="PANTHER" id="PTHR12424">
    <property type="entry name" value="TWEETY-RELATED"/>
    <property type="match status" value="1"/>
</dbReference>
<keyword evidence="5 13" id="KW-0812">Transmembrane</keyword>
<name>A0AAD3D7J8_9STRA</name>
<keyword evidence="11" id="KW-0868">Chloride</keyword>
<dbReference type="GO" id="GO:0005886">
    <property type="term" value="C:plasma membrane"/>
    <property type="evidence" value="ECO:0007669"/>
    <property type="project" value="UniProtKB-SubCell"/>
</dbReference>
<evidence type="ECO:0000256" key="11">
    <source>
        <dbReference type="ARBA" id="ARBA00023214"/>
    </source>
</evidence>
<dbReference type="PANTHER" id="PTHR12424:SF19">
    <property type="entry name" value="INTEGRASE ZINC-BINDING DOMAIN-CONTAINING PROTEIN"/>
    <property type="match status" value="1"/>
</dbReference>
<reference evidence="14 15" key="1">
    <citation type="journal article" date="2021" name="Sci. Rep.">
        <title>The genome of the diatom Chaetoceros tenuissimus carries an ancient integrated fragment of an extant virus.</title>
        <authorList>
            <person name="Hongo Y."/>
            <person name="Kimura K."/>
            <person name="Takaki Y."/>
            <person name="Yoshida Y."/>
            <person name="Baba S."/>
            <person name="Kobayashi G."/>
            <person name="Nagasaki K."/>
            <person name="Hano T."/>
            <person name="Tomaru Y."/>
        </authorList>
    </citation>
    <scope>NUCLEOTIDE SEQUENCE [LARGE SCALE GENOMIC DNA]</scope>
    <source>
        <strain evidence="14 15">NIES-3715</strain>
    </source>
</reference>
<feature type="transmembrane region" description="Helical" evidence="13">
    <location>
        <begin position="243"/>
        <end position="264"/>
    </location>
</feature>
<evidence type="ECO:0000256" key="9">
    <source>
        <dbReference type="ARBA" id="ARBA00023173"/>
    </source>
</evidence>
<gene>
    <name evidence="14" type="ORF">CTEN210_15373</name>
</gene>
<dbReference type="Proteomes" id="UP001054902">
    <property type="component" value="Unassembled WGS sequence"/>
</dbReference>
<evidence type="ECO:0000256" key="5">
    <source>
        <dbReference type="ARBA" id="ARBA00022692"/>
    </source>
</evidence>
<evidence type="ECO:0000256" key="12">
    <source>
        <dbReference type="ARBA" id="ARBA00023303"/>
    </source>
</evidence>
<feature type="transmembrane region" description="Helical" evidence="13">
    <location>
        <begin position="51"/>
        <end position="71"/>
    </location>
</feature>
<keyword evidence="12" id="KW-0407">Ion channel</keyword>
<keyword evidence="6 13" id="KW-1133">Transmembrane helix</keyword>
<evidence type="ECO:0000256" key="10">
    <source>
        <dbReference type="ARBA" id="ARBA00023180"/>
    </source>
</evidence>
<evidence type="ECO:0000256" key="6">
    <source>
        <dbReference type="ARBA" id="ARBA00022989"/>
    </source>
</evidence>
<evidence type="ECO:0000256" key="4">
    <source>
        <dbReference type="ARBA" id="ARBA00022475"/>
    </source>
</evidence>
<evidence type="ECO:0000256" key="7">
    <source>
        <dbReference type="ARBA" id="ARBA00023065"/>
    </source>
</evidence>
<keyword evidence="3" id="KW-0813">Transport</keyword>
<keyword evidence="15" id="KW-1185">Reference proteome</keyword>
<evidence type="ECO:0000256" key="13">
    <source>
        <dbReference type="SAM" id="Phobius"/>
    </source>
</evidence>
<organism evidence="14 15">
    <name type="scientific">Chaetoceros tenuissimus</name>
    <dbReference type="NCBI Taxonomy" id="426638"/>
    <lineage>
        <taxon>Eukaryota</taxon>
        <taxon>Sar</taxon>
        <taxon>Stramenopiles</taxon>
        <taxon>Ochrophyta</taxon>
        <taxon>Bacillariophyta</taxon>
        <taxon>Coscinodiscophyceae</taxon>
        <taxon>Chaetocerotophycidae</taxon>
        <taxon>Chaetocerotales</taxon>
        <taxon>Chaetocerotaceae</taxon>
        <taxon>Chaetoceros</taxon>
    </lineage>
</organism>
<dbReference type="InterPro" id="IPR006990">
    <property type="entry name" value="Tweety"/>
</dbReference>
<evidence type="ECO:0000256" key="3">
    <source>
        <dbReference type="ARBA" id="ARBA00022448"/>
    </source>
</evidence>
<keyword evidence="4" id="KW-1003">Cell membrane</keyword>
<evidence type="ECO:0000313" key="15">
    <source>
        <dbReference type="Proteomes" id="UP001054902"/>
    </source>
</evidence>
<proteinExistence type="inferred from homology"/>
<feature type="transmembrane region" description="Helical" evidence="13">
    <location>
        <begin position="102"/>
        <end position="120"/>
    </location>
</feature>
<dbReference type="AlphaFoldDB" id="A0AAD3D7J8"/>
<evidence type="ECO:0000313" key="14">
    <source>
        <dbReference type="EMBL" id="GFH58897.1"/>
    </source>
</evidence>
<dbReference type="GO" id="GO:0005254">
    <property type="term" value="F:chloride channel activity"/>
    <property type="evidence" value="ECO:0007669"/>
    <property type="project" value="UniProtKB-KW"/>
</dbReference>
<keyword evidence="10" id="KW-0325">Glycoprotein</keyword>